<feature type="transmembrane region" description="Helical" evidence="1">
    <location>
        <begin position="249"/>
        <end position="271"/>
    </location>
</feature>
<dbReference type="OMA" id="KRKQMAI"/>
<feature type="transmembrane region" description="Helical" evidence="1">
    <location>
        <begin position="218"/>
        <end position="237"/>
    </location>
</feature>
<organism evidence="2 3">
    <name type="scientific">Haemonchus contortus</name>
    <name type="common">Barber pole worm</name>
    <dbReference type="NCBI Taxonomy" id="6289"/>
    <lineage>
        <taxon>Eukaryota</taxon>
        <taxon>Metazoa</taxon>
        <taxon>Ecdysozoa</taxon>
        <taxon>Nematoda</taxon>
        <taxon>Chromadorea</taxon>
        <taxon>Rhabditida</taxon>
        <taxon>Rhabditina</taxon>
        <taxon>Rhabditomorpha</taxon>
        <taxon>Strongyloidea</taxon>
        <taxon>Trichostrongylidae</taxon>
        <taxon>Haemonchus</taxon>
    </lineage>
</organism>
<feature type="transmembrane region" description="Helical" evidence="1">
    <location>
        <begin position="171"/>
        <end position="197"/>
    </location>
</feature>
<proteinExistence type="predicted"/>
<evidence type="ECO:0000313" key="3">
    <source>
        <dbReference type="WBParaSite" id="HCON_00029030-00001"/>
    </source>
</evidence>
<dbReference type="WBParaSite" id="HCON_00029030-00001">
    <property type="protein sequence ID" value="HCON_00029030-00001"/>
    <property type="gene ID" value="HCON_00029030"/>
</dbReference>
<evidence type="ECO:0000313" key="2">
    <source>
        <dbReference type="Proteomes" id="UP000025227"/>
    </source>
</evidence>
<evidence type="ECO:0000256" key="1">
    <source>
        <dbReference type="SAM" id="Phobius"/>
    </source>
</evidence>
<dbReference type="PANTHER" id="PTHR23360:SF69">
    <property type="entry name" value="G-PROTEIN COUPLED RECEPTORS FAMILY 1 PROFILE DOMAIN-CONTAINING PROTEIN-RELATED"/>
    <property type="match status" value="1"/>
</dbReference>
<dbReference type="AlphaFoldDB" id="A0A7I4Y101"/>
<keyword evidence="2" id="KW-1185">Reference proteome</keyword>
<name>A0A7I4Y101_HAECO</name>
<keyword evidence="1" id="KW-0472">Membrane</keyword>
<dbReference type="PANTHER" id="PTHR23360">
    <property type="entry name" value="G-PROTEIN COUPLED RECEPTORS FAMILY 1 PROFILE DOMAIN-CONTAINING PROTEIN-RELATED"/>
    <property type="match status" value="1"/>
</dbReference>
<dbReference type="SUPFAM" id="SSF81321">
    <property type="entry name" value="Family A G protein-coupled receptor-like"/>
    <property type="match status" value="1"/>
</dbReference>
<feature type="transmembrane region" description="Helical" evidence="1">
    <location>
        <begin position="132"/>
        <end position="151"/>
    </location>
</feature>
<keyword evidence="1" id="KW-1133">Transmembrane helix</keyword>
<protein>
    <submittedName>
        <fullName evidence="3">G_PROTEIN_RECEP_F1_2 domain-containing protein</fullName>
    </submittedName>
</protein>
<accession>A0A7I4Y101</accession>
<sequence>MLFAALEIRFVLYTIFGAITCISSLICLIVFLSTKELRKKYVMFSALSVGDFLNGLSFVLAGTFRTTALIQGFYYQEVSGMECLLRTPWGLMMVIAGQIPALLHLFVALDRVAALQFAAFYRRQPLMFQKQIYVALTGSLTLFFIILAVALNLSNPVVNMNRICAVMNSTGIYYGTVHFSLIAVTYIFCFVVLWNLFRKSNNRRAPTGNELRRQRMILSLDFVSVLLVSIPNLALILDEWKAPDMNTLTVGTLYCLYAIHSSIPLFIYIYFRIDFRLRFYYLFGWRAHLKHYSSSEKSAVVPVAPNALYCPRNRIFKVSSTLHT</sequence>
<feature type="transmembrane region" description="Helical" evidence="1">
    <location>
        <begin position="12"/>
        <end position="32"/>
    </location>
</feature>
<feature type="transmembrane region" description="Helical" evidence="1">
    <location>
        <begin position="52"/>
        <end position="75"/>
    </location>
</feature>
<dbReference type="Proteomes" id="UP000025227">
    <property type="component" value="Unplaced"/>
</dbReference>
<dbReference type="OrthoDB" id="5862307at2759"/>
<dbReference type="InterPro" id="IPR047130">
    <property type="entry name" value="7TM_GPCR_Srsx_nematod"/>
</dbReference>
<keyword evidence="1" id="KW-0812">Transmembrane</keyword>
<feature type="transmembrane region" description="Helical" evidence="1">
    <location>
        <begin position="95"/>
        <end position="120"/>
    </location>
</feature>
<dbReference type="Gene3D" id="1.20.1070.10">
    <property type="entry name" value="Rhodopsin 7-helix transmembrane proteins"/>
    <property type="match status" value="1"/>
</dbReference>
<reference evidence="3" key="1">
    <citation type="submission" date="2020-12" db="UniProtKB">
        <authorList>
            <consortium name="WormBaseParasite"/>
        </authorList>
    </citation>
    <scope>IDENTIFICATION</scope>
    <source>
        <strain evidence="3">MHco3</strain>
    </source>
</reference>